<accession>A0A2P5HXG1</accession>
<dbReference type="AlphaFoldDB" id="A0A2P5HXG1"/>
<dbReference type="Proteomes" id="UP000094444">
    <property type="component" value="Unassembled WGS sequence"/>
</dbReference>
<evidence type="ECO:0008006" key="3">
    <source>
        <dbReference type="Google" id="ProtNLM"/>
    </source>
</evidence>
<name>A0A2P5HXG1_DIAHE</name>
<dbReference type="PANTHER" id="PTHR40257:SF1">
    <property type="entry name" value="DUF1330 DOMAIN-CONTAINING PROTEIN"/>
    <property type="match status" value="1"/>
</dbReference>
<evidence type="ECO:0000313" key="1">
    <source>
        <dbReference type="EMBL" id="POS74931.1"/>
    </source>
</evidence>
<sequence>MPLCSLHLIALKPARPSAHQSFLSALKATKISPLVLSRVIRWIILPSKFSTEHLLARNIHWDFLLILNGSAALPSFLQPHIQHTCTITAGVPSRLIQDFATKNRKMLHPEPHAVPKVDDAALETKEATPSAQNLELSSELKDWIRAFTGGERKEAKGAVSMFNLLSFQPGKKASYLEYGKAFATSVGSSHGGNAKIVGGVTHVDGSPREKGAGDGQGWDEIALAHYPSIVHFAEMLGDPKYQAVNHKYRLPALKDTAILMTSEVACGLEGEGRFEARL</sequence>
<gene>
    <name evidence="1" type="ORF">DHEL01_v206667</name>
</gene>
<dbReference type="InParanoid" id="A0A2P5HXG1"/>
<dbReference type="EMBL" id="MAVT02000556">
    <property type="protein sequence ID" value="POS74931.1"/>
    <property type="molecule type" value="Genomic_DNA"/>
</dbReference>
<comment type="caution">
    <text evidence="1">The sequence shown here is derived from an EMBL/GenBank/DDBJ whole genome shotgun (WGS) entry which is preliminary data.</text>
</comment>
<protein>
    <recommendedName>
        <fullName evidence="3">DUF1330 domain-containing protein</fullName>
    </recommendedName>
</protein>
<keyword evidence="2" id="KW-1185">Reference proteome</keyword>
<evidence type="ECO:0000313" key="2">
    <source>
        <dbReference type="Proteomes" id="UP000094444"/>
    </source>
</evidence>
<dbReference type="PANTHER" id="PTHR40257">
    <property type="match status" value="1"/>
</dbReference>
<organism evidence="1 2">
    <name type="scientific">Diaporthe helianthi</name>
    <dbReference type="NCBI Taxonomy" id="158607"/>
    <lineage>
        <taxon>Eukaryota</taxon>
        <taxon>Fungi</taxon>
        <taxon>Dikarya</taxon>
        <taxon>Ascomycota</taxon>
        <taxon>Pezizomycotina</taxon>
        <taxon>Sordariomycetes</taxon>
        <taxon>Sordariomycetidae</taxon>
        <taxon>Diaporthales</taxon>
        <taxon>Diaporthaceae</taxon>
        <taxon>Diaporthe</taxon>
    </lineage>
</organism>
<dbReference type="OrthoDB" id="265717at2759"/>
<dbReference type="Gene3D" id="3.30.70.100">
    <property type="match status" value="1"/>
</dbReference>
<reference evidence="1" key="1">
    <citation type="submission" date="2017-09" db="EMBL/GenBank/DDBJ databases">
        <title>Polyketide synthases of a Diaporthe helianthi virulent isolate.</title>
        <authorList>
            <person name="Baroncelli R."/>
        </authorList>
    </citation>
    <scope>NUCLEOTIDE SEQUENCE [LARGE SCALE GENOMIC DNA]</scope>
    <source>
        <strain evidence="1">7/96</strain>
    </source>
</reference>
<proteinExistence type="predicted"/>